<organism evidence="2 3">
    <name type="scientific">Halorubrum kocurii JCM 14978</name>
    <dbReference type="NCBI Taxonomy" id="1230456"/>
    <lineage>
        <taxon>Archaea</taxon>
        <taxon>Methanobacteriati</taxon>
        <taxon>Methanobacteriota</taxon>
        <taxon>Stenosarchaea group</taxon>
        <taxon>Halobacteria</taxon>
        <taxon>Halobacteriales</taxon>
        <taxon>Haloferacaceae</taxon>
        <taxon>Halorubrum</taxon>
    </lineage>
</organism>
<dbReference type="PANTHER" id="PTHR43036:SF2">
    <property type="entry name" value="OS04G0481300 PROTEIN"/>
    <property type="match status" value="1"/>
</dbReference>
<dbReference type="Gene3D" id="3.40.50.150">
    <property type="entry name" value="Vaccinia Virus protein VP39"/>
    <property type="match status" value="1"/>
</dbReference>
<evidence type="ECO:0000313" key="3">
    <source>
        <dbReference type="Proteomes" id="UP000011546"/>
    </source>
</evidence>
<keyword evidence="3" id="KW-1185">Reference proteome</keyword>
<accession>M0P5B9</accession>
<name>M0P5B9_9EURY</name>
<dbReference type="Proteomes" id="UP000011546">
    <property type="component" value="Unassembled WGS sequence"/>
</dbReference>
<dbReference type="Pfam" id="PF08241">
    <property type="entry name" value="Methyltransf_11"/>
    <property type="match status" value="1"/>
</dbReference>
<evidence type="ECO:0000313" key="2">
    <source>
        <dbReference type="EMBL" id="EMA64993.1"/>
    </source>
</evidence>
<dbReference type="SUPFAM" id="SSF53335">
    <property type="entry name" value="S-adenosyl-L-methionine-dependent methyltransferases"/>
    <property type="match status" value="1"/>
</dbReference>
<dbReference type="PATRIC" id="fig|1230456.3.peg.1452"/>
<dbReference type="CDD" id="cd02440">
    <property type="entry name" value="AdoMet_MTases"/>
    <property type="match status" value="1"/>
</dbReference>
<dbReference type="PANTHER" id="PTHR43036">
    <property type="entry name" value="OSJNBB0011N17.9 PROTEIN"/>
    <property type="match status" value="1"/>
</dbReference>
<protein>
    <recommendedName>
        <fullName evidence="1">Methyltransferase type 11 domain-containing protein</fullName>
    </recommendedName>
</protein>
<comment type="caution">
    <text evidence="2">The sequence shown here is derived from an EMBL/GenBank/DDBJ whole genome shotgun (WGS) entry which is preliminary data.</text>
</comment>
<dbReference type="InterPro" id="IPR013216">
    <property type="entry name" value="Methyltransf_11"/>
</dbReference>
<proteinExistence type="predicted"/>
<reference evidence="2 3" key="1">
    <citation type="journal article" date="2014" name="PLoS Genet.">
        <title>Phylogenetically driven sequencing of extremely halophilic archaea reveals strategies for static and dynamic osmo-response.</title>
        <authorList>
            <person name="Becker E.A."/>
            <person name="Seitzer P.M."/>
            <person name="Tritt A."/>
            <person name="Larsen D."/>
            <person name="Krusor M."/>
            <person name="Yao A.I."/>
            <person name="Wu D."/>
            <person name="Madern D."/>
            <person name="Eisen J.A."/>
            <person name="Darling A.E."/>
            <person name="Facciotti M.T."/>
        </authorList>
    </citation>
    <scope>NUCLEOTIDE SEQUENCE [LARGE SCALE GENOMIC DNA]</scope>
    <source>
        <strain evidence="2 3">JCM 14978</strain>
    </source>
</reference>
<dbReference type="RefSeq" id="WP_008848207.1">
    <property type="nucleotide sequence ID" value="NZ_AOJH01000048.1"/>
</dbReference>
<dbReference type="OrthoDB" id="57427at2157"/>
<feature type="domain" description="Methyltransferase type 11" evidence="1">
    <location>
        <begin position="70"/>
        <end position="142"/>
    </location>
</feature>
<dbReference type="GO" id="GO:0008757">
    <property type="term" value="F:S-adenosylmethionine-dependent methyltransferase activity"/>
    <property type="evidence" value="ECO:0007669"/>
    <property type="project" value="InterPro"/>
</dbReference>
<evidence type="ECO:0000259" key="1">
    <source>
        <dbReference type="Pfam" id="PF08241"/>
    </source>
</evidence>
<sequence>MTTVLTDRDRRKRDDRSDQTFYSDPRFVTHADDAFLDRLTALYDEVLGPGDRVLDAMSSWVSHLPETEFERVVGHGLNEAELAANDALDEFVVRDLNADPGLPFADDAFDAVCCALSVQYLQYPGPVFAEVGRVLAPGGVAVVSFSNRMFPTKAVRAWRTASMDERADLVERYLKAGDLAVEDRIAERPGTDPFYALVGRKPANGGD</sequence>
<dbReference type="InterPro" id="IPR029063">
    <property type="entry name" value="SAM-dependent_MTases_sf"/>
</dbReference>
<gene>
    <name evidence="2" type="ORF">C468_07387</name>
</gene>
<dbReference type="AlphaFoldDB" id="M0P5B9"/>
<dbReference type="STRING" id="1230456.C468_07387"/>
<dbReference type="EMBL" id="AOJH01000048">
    <property type="protein sequence ID" value="EMA64993.1"/>
    <property type="molecule type" value="Genomic_DNA"/>
</dbReference>